<name>A0AA36B7J1_OCTVU</name>
<proteinExistence type="predicted"/>
<evidence type="ECO:0000313" key="1">
    <source>
        <dbReference type="EMBL" id="CAI9729039.1"/>
    </source>
</evidence>
<protein>
    <submittedName>
        <fullName evidence="1">Uncharacterized protein</fullName>
    </submittedName>
</protein>
<dbReference type="AlphaFoldDB" id="A0AA36B7J1"/>
<gene>
    <name evidence="1" type="ORF">OCTVUL_1B008505</name>
</gene>
<keyword evidence="2" id="KW-1185">Reference proteome</keyword>
<accession>A0AA36B7J1</accession>
<sequence length="137" mass="15827">MSSSLCILPVHNISRLCSPRRLDEIKDKGFTLQPTKIKRFPTVSITDADCADDLVLLADEQKSYYYVISEIEVSVSSEMSNFLRVLYHLHHIFSDPSATNICIYNKRIRYYGGKAVDFSHKYDVVYPIKSECYEYPT</sequence>
<dbReference type="EMBL" id="OX597823">
    <property type="protein sequence ID" value="CAI9729039.1"/>
    <property type="molecule type" value="Genomic_DNA"/>
</dbReference>
<reference evidence="1" key="1">
    <citation type="submission" date="2023-08" db="EMBL/GenBank/DDBJ databases">
        <authorList>
            <person name="Alioto T."/>
            <person name="Alioto T."/>
            <person name="Gomez Garrido J."/>
        </authorList>
    </citation>
    <scope>NUCLEOTIDE SEQUENCE</scope>
</reference>
<evidence type="ECO:0000313" key="2">
    <source>
        <dbReference type="Proteomes" id="UP001162480"/>
    </source>
</evidence>
<organism evidence="1 2">
    <name type="scientific">Octopus vulgaris</name>
    <name type="common">Common octopus</name>
    <dbReference type="NCBI Taxonomy" id="6645"/>
    <lineage>
        <taxon>Eukaryota</taxon>
        <taxon>Metazoa</taxon>
        <taxon>Spiralia</taxon>
        <taxon>Lophotrochozoa</taxon>
        <taxon>Mollusca</taxon>
        <taxon>Cephalopoda</taxon>
        <taxon>Coleoidea</taxon>
        <taxon>Octopodiformes</taxon>
        <taxon>Octopoda</taxon>
        <taxon>Incirrata</taxon>
        <taxon>Octopodidae</taxon>
        <taxon>Octopus</taxon>
    </lineage>
</organism>
<dbReference type="Proteomes" id="UP001162480">
    <property type="component" value="Chromosome 10"/>
</dbReference>